<dbReference type="GO" id="GO:0030001">
    <property type="term" value="P:metal ion transport"/>
    <property type="evidence" value="ECO:0007669"/>
    <property type="project" value="UniProtKB-ARBA"/>
</dbReference>
<protein>
    <submittedName>
        <fullName evidence="10">Trk system potassium uptake protein TrkH</fullName>
    </submittedName>
</protein>
<evidence type="ECO:0000256" key="3">
    <source>
        <dbReference type="ARBA" id="ARBA00022448"/>
    </source>
</evidence>
<evidence type="ECO:0000256" key="5">
    <source>
        <dbReference type="ARBA" id="ARBA00022692"/>
    </source>
</evidence>
<dbReference type="RefSeq" id="WP_089891206.1">
    <property type="nucleotide sequence ID" value="NZ_CALJFH010000033.1"/>
</dbReference>
<keyword evidence="5 9" id="KW-0812">Transmembrane</keyword>
<keyword evidence="11" id="KW-1185">Reference proteome</keyword>
<keyword evidence="4" id="KW-1003">Cell membrane</keyword>
<feature type="transmembrane region" description="Helical" evidence="9">
    <location>
        <begin position="38"/>
        <end position="58"/>
    </location>
</feature>
<keyword evidence="7" id="KW-0406">Ion transport</keyword>
<feature type="transmembrane region" description="Helical" evidence="9">
    <location>
        <begin position="134"/>
        <end position="158"/>
    </location>
</feature>
<evidence type="ECO:0000256" key="4">
    <source>
        <dbReference type="ARBA" id="ARBA00022475"/>
    </source>
</evidence>
<evidence type="ECO:0000256" key="8">
    <source>
        <dbReference type="ARBA" id="ARBA00023136"/>
    </source>
</evidence>
<evidence type="ECO:0000256" key="9">
    <source>
        <dbReference type="SAM" id="Phobius"/>
    </source>
</evidence>
<gene>
    <name evidence="10" type="ORF">SAMN05444486_102819</name>
</gene>
<evidence type="ECO:0000256" key="6">
    <source>
        <dbReference type="ARBA" id="ARBA00022989"/>
    </source>
</evidence>
<accession>A0A1H3KXL2</accession>
<comment type="similarity">
    <text evidence="2">Belongs to the TrkH potassium transport family.</text>
</comment>
<dbReference type="PANTHER" id="PTHR32024">
    <property type="entry name" value="TRK SYSTEM POTASSIUM UPTAKE PROTEIN TRKG-RELATED"/>
    <property type="match status" value="1"/>
</dbReference>
<evidence type="ECO:0000313" key="11">
    <source>
        <dbReference type="Proteomes" id="UP000199026"/>
    </source>
</evidence>
<name>A0A1H3KXL2_9RHOB</name>
<dbReference type="EMBL" id="FNPR01000002">
    <property type="protein sequence ID" value="SDY56903.1"/>
    <property type="molecule type" value="Genomic_DNA"/>
</dbReference>
<evidence type="ECO:0000256" key="1">
    <source>
        <dbReference type="ARBA" id="ARBA00004651"/>
    </source>
</evidence>
<proteinExistence type="inferred from homology"/>
<comment type="subcellular location">
    <subcellularLocation>
        <location evidence="1">Cell membrane</location>
        <topology evidence="1">Multi-pass membrane protein</topology>
    </subcellularLocation>
</comment>
<dbReference type="STRING" id="576131.SAMN05444486_102819"/>
<dbReference type="AlphaFoldDB" id="A0A1H3KXL2"/>
<dbReference type="PANTHER" id="PTHR32024:SF2">
    <property type="entry name" value="TRK SYSTEM POTASSIUM UPTAKE PROTEIN TRKG-RELATED"/>
    <property type="match status" value="1"/>
</dbReference>
<sequence length="504" mass="53973">MKRLAEIPLFLQLTLLASLSMYVPAVHALNWNNHHEARVFFYAGSLGLFVSILIVITLSSGRTRRRGGLGNLAAVVAAYFMLPLLLAVPFYEAVQTTSFLNSYFEMVSAFTTTGAPLFEPGRLSGTMHLWRAQVGWLGGLFVWITAAAVLAPLALGGFEVTASAEPGRGDVPLDRYVPANDARRLIRGLAGLAPLYVGLTAVLAICLIIIGDTPLVAVIHAMATLSTSGISATGGLEGSASGLRGEFVIFLFLFFGLSRLTFSTDTITTGRHGLHNDPEFRMGMMIVIGVTFLLFARHWVASFEVAQEENIVLALRALWGSFFTVMSFLTTTGFESADWEASRGWSGLGAPGLILLGLALIGGGVATTAGGVKLLRVYALYLNGLREMQRLVHPSSVGRASSQSRRIRSKGAYVAWIFFMLFALSMTFVTLVLTFTGVGFEEAMVLAVAALSTTGPLVHAAAETPIMLGQLSPAAKLTLCGAMVVGRLETLAIIAMFNPALWRD</sequence>
<feature type="transmembrane region" description="Helical" evidence="9">
    <location>
        <begin position="312"/>
        <end position="334"/>
    </location>
</feature>
<dbReference type="Pfam" id="PF02386">
    <property type="entry name" value="TrkH"/>
    <property type="match status" value="1"/>
</dbReference>
<keyword evidence="8 9" id="KW-0472">Membrane</keyword>
<feature type="transmembrane region" description="Helical" evidence="9">
    <location>
        <begin position="216"/>
        <end position="236"/>
    </location>
</feature>
<feature type="transmembrane region" description="Helical" evidence="9">
    <location>
        <begin position="282"/>
        <end position="300"/>
    </location>
</feature>
<reference evidence="10 11" key="1">
    <citation type="submission" date="2016-10" db="EMBL/GenBank/DDBJ databases">
        <authorList>
            <person name="de Groot N.N."/>
        </authorList>
    </citation>
    <scope>NUCLEOTIDE SEQUENCE [LARGE SCALE GENOMIC DNA]</scope>
    <source>
        <strain evidence="10 11">DSM 24677</strain>
    </source>
</reference>
<evidence type="ECO:0000256" key="2">
    <source>
        <dbReference type="ARBA" id="ARBA00009137"/>
    </source>
</evidence>
<feature type="transmembrane region" description="Helical" evidence="9">
    <location>
        <begin position="354"/>
        <end position="381"/>
    </location>
</feature>
<feature type="transmembrane region" description="Helical" evidence="9">
    <location>
        <begin position="243"/>
        <end position="262"/>
    </location>
</feature>
<keyword evidence="3" id="KW-0813">Transport</keyword>
<dbReference type="GO" id="GO:0008324">
    <property type="term" value="F:monoatomic cation transmembrane transporter activity"/>
    <property type="evidence" value="ECO:0007669"/>
    <property type="project" value="InterPro"/>
</dbReference>
<feature type="transmembrane region" description="Helical" evidence="9">
    <location>
        <begin position="189"/>
        <end position="210"/>
    </location>
</feature>
<evidence type="ECO:0000256" key="7">
    <source>
        <dbReference type="ARBA" id="ARBA00023065"/>
    </source>
</evidence>
<feature type="transmembrane region" description="Helical" evidence="9">
    <location>
        <begin position="413"/>
        <end position="437"/>
    </location>
</feature>
<dbReference type="OrthoDB" id="7818483at2"/>
<dbReference type="Proteomes" id="UP000199026">
    <property type="component" value="Unassembled WGS sequence"/>
</dbReference>
<keyword evidence="6 9" id="KW-1133">Transmembrane helix</keyword>
<dbReference type="InterPro" id="IPR003445">
    <property type="entry name" value="Cat_transpt"/>
</dbReference>
<dbReference type="GO" id="GO:0005886">
    <property type="term" value="C:plasma membrane"/>
    <property type="evidence" value="ECO:0007669"/>
    <property type="project" value="UniProtKB-SubCell"/>
</dbReference>
<dbReference type="GeneID" id="78124878"/>
<feature type="transmembrane region" description="Helical" evidence="9">
    <location>
        <begin position="70"/>
        <end position="91"/>
    </location>
</feature>
<evidence type="ECO:0000313" key="10">
    <source>
        <dbReference type="EMBL" id="SDY56903.1"/>
    </source>
</evidence>
<organism evidence="10 11">
    <name type="scientific">Lentibacter algarum</name>
    <dbReference type="NCBI Taxonomy" id="576131"/>
    <lineage>
        <taxon>Bacteria</taxon>
        <taxon>Pseudomonadati</taxon>
        <taxon>Pseudomonadota</taxon>
        <taxon>Alphaproteobacteria</taxon>
        <taxon>Rhodobacterales</taxon>
        <taxon>Roseobacteraceae</taxon>
        <taxon>Lentibacter</taxon>
    </lineage>
</organism>